<evidence type="ECO:0000256" key="1">
    <source>
        <dbReference type="ARBA" id="ARBA00008857"/>
    </source>
</evidence>
<dbReference type="Gene3D" id="3.30.160.390">
    <property type="entry name" value="Integrase, DNA-binding domain"/>
    <property type="match status" value="1"/>
</dbReference>
<dbReference type="PANTHER" id="PTHR30629:SF2">
    <property type="entry name" value="PROPHAGE INTEGRASE INTS-RELATED"/>
    <property type="match status" value="1"/>
</dbReference>
<dbReference type="AlphaFoldDB" id="A0A0D4D8Y1"/>
<evidence type="ECO:0000256" key="2">
    <source>
        <dbReference type="ARBA" id="ARBA00022908"/>
    </source>
</evidence>
<name>A0A0D4D8Y1_ECOLX</name>
<feature type="non-terminal residue" evidence="4">
    <location>
        <position position="80"/>
    </location>
</feature>
<proteinExistence type="inferred from homology"/>
<evidence type="ECO:0000313" key="4">
    <source>
        <dbReference type="EMBL" id="AJT60290.1"/>
    </source>
</evidence>
<dbReference type="InterPro" id="IPR025166">
    <property type="entry name" value="Integrase_DNA_bind_dom"/>
</dbReference>
<organism evidence="4">
    <name type="scientific">Escherichia coli</name>
    <dbReference type="NCBI Taxonomy" id="562"/>
    <lineage>
        <taxon>Bacteria</taxon>
        <taxon>Pseudomonadati</taxon>
        <taxon>Pseudomonadota</taxon>
        <taxon>Gammaproteobacteria</taxon>
        <taxon>Enterobacterales</taxon>
        <taxon>Enterobacteriaceae</taxon>
        <taxon>Escherichia</taxon>
    </lineage>
</organism>
<evidence type="ECO:0000259" key="3">
    <source>
        <dbReference type="Pfam" id="PF13356"/>
    </source>
</evidence>
<geneLocation type="plasmid" evidence="4">
    <name>p39R861-4</name>
</geneLocation>
<dbReference type="Pfam" id="PF13356">
    <property type="entry name" value="Arm-DNA-bind_3"/>
    <property type="match status" value="1"/>
</dbReference>
<dbReference type="InterPro" id="IPR050808">
    <property type="entry name" value="Phage_Integrase"/>
</dbReference>
<dbReference type="InterPro" id="IPR038488">
    <property type="entry name" value="Integrase_DNA-bd_sf"/>
</dbReference>
<sequence>MLTDTKLRNLKPRDKLYKVNDREGLYVAVTPAGSISFRYNYSINGRQETITFGRYGVGGITLAEARELLGDAKKMVAAGK</sequence>
<dbReference type="PANTHER" id="PTHR30629">
    <property type="entry name" value="PROPHAGE INTEGRASE"/>
    <property type="match status" value="1"/>
</dbReference>
<feature type="domain" description="Integrase DNA-binding" evidence="3">
    <location>
        <begin position="2"/>
        <end position="80"/>
    </location>
</feature>
<dbReference type="EMBL" id="KP276584">
    <property type="protein sequence ID" value="AJT60290.1"/>
    <property type="molecule type" value="Genomic_DNA"/>
</dbReference>
<dbReference type="GO" id="GO:0015074">
    <property type="term" value="P:DNA integration"/>
    <property type="evidence" value="ECO:0007669"/>
    <property type="project" value="UniProtKB-KW"/>
</dbReference>
<comment type="similarity">
    <text evidence="1">Belongs to the 'phage' integrase family.</text>
</comment>
<accession>A0A0D4D8Y1</accession>
<keyword evidence="2" id="KW-0229">DNA integration</keyword>
<keyword evidence="4" id="KW-0614">Plasmid</keyword>
<protein>
    <submittedName>
        <fullName evidence="4">GIsul2 putative integrase</fullName>
    </submittedName>
</protein>
<reference evidence="4" key="1">
    <citation type="journal article" date="2015" name="Microb. Drug Resist.">
        <title>p39R861-4, A Type 2?A/C2 Plasmid Carrying a Segment from the A/C1 Plasmid RA1.</title>
        <authorList>
            <person name="Anantham S."/>
            <person name="Harmer C.J."/>
            <person name="Hall R.M."/>
        </authorList>
    </citation>
    <scope>NUCLEOTIDE SEQUENCE</scope>
    <source>
        <strain evidence="4">39R861</strain>
        <plasmid evidence="4">p39R861-4</plasmid>
    </source>
</reference>